<comment type="similarity">
    <text evidence="8">Belongs to the ribose-phosphate pyrophosphokinase family. Class I subfamily.</text>
</comment>
<feature type="binding site" evidence="8">
    <location>
        <begin position="34"/>
        <end position="36"/>
    </location>
    <ligand>
        <name>ATP</name>
        <dbReference type="ChEBI" id="CHEBI:30616"/>
    </ligand>
</feature>
<feature type="binding site" evidence="8">
    <location>
        <position position="167"/>
    </location>
    <ligand>
        <name>Mg(2+)</name>
        <dbReference type="ChEBI" id="CHEBI:18420"/>
    </ligand>
</feature>
<organism evidence="10 11">
    <name type="scientific">Reyranella humidisoli</name>
    <dbReference type="NCBI Taxonomy" id="2849149"/>
    <lineage>
        <taxon>Bacteria</taxon>
        <taxon>Pseudomonadati</taxon>
        <taxon>Pseudomonadota</taxon>
        <taxon>Alphaproteobacteria</taxon>
        <taxon>Hyphomicrobiales</taxon>
        <taxon>Reyranellaceae</taxon>
        <taxon>Reyranella</taxon>
    </lineage>
</organism>
<evidence type="ECO:0000256" key="6">
    <source>
        <dbReference type="ARBA" id="ARBA00022842"/>
    </source>
</evidence>
<evidence type="ECO:0000256" key="1">
    <source>
        <dbReference type="ARBA" id="ARBA00022679"/>
    </source>
</evidence>
<evidence type="ECO:0000256" key="7">
    <source>
        <dbReference type="ARBA" id="ARBA00049535"/>
    </source>
</evidence>
<comment type="catalytic activity">
    <reaction evidence="7 8">
        <text>D-ribose 5-phosphate + ATP = 5-phospho-alpha-D-ribose 1-diphosphate + AMP + H(+)</text>
        <dbReference type="Rhea" id="RHEA:15609"/>
        <dbReference type="ChEBI" id="CHEBI:15378"/>
        <dbReference type="ChEBI" id="CHEBI:30616"/>
        <dbReference type="ChEBI" id="CHEBI:58017"/>
        <dbReference type="ChEBI" id="CHEBI:78346"/>
        <dbReference type="ChEBI" id="CHEBI:456215"/>
        <dbReference type="EC" id="2.7.6.1"/>
    </reaction>
</comment>
<feature type="binding site" evidence="8">
    <location>
        <position position="216"/>
    </location>
    <ligand>
        <name>D-ribose 5-phosphate</name>
        <dbReference type="ChEBI" id="CHEBI:78346"/>
    </ligand>
</feature>
<dbReference type="SMART" id="SM01400">
    <property type="entry name" value="Pribosyltran_N"/>
    <property type="match status" value="1"/>
</dbReference>
<evidence type="ECO:0000256" key="8">
    <source>
        <dbReference type="HAMAP-Rule" id="MF_00583"/>
    </source>
</evidence>
<dbReference type="Pfam" id="PF14572">
    <property type="entry name" value="Pribosyl_synth"/>
    <property type="match status" value="1"/>
</dbReference>
<evidence type="ECO:0000259" key="9">
    <source>
        <dbReference type="Pfam" id="PF13793"/>
    </source>
</evidence>
<comment type="subcellular location">
    <subcellularLocation>
        <location evidence="8">Cytoplasm</location>
    </subcellularLocation>
</comment>
<dbReference type="RefSeq" id="WP_216957112.1">
    <property type="nucleotide sequence ID" value="NZ_JAHOPB010000001.1"/>
</dbReference>
<evidence type="ECO:0000313" key="11">
    <source>
        <dbReference type="Proteomes" id="UP000727907"/>
    </source>
</evidence>
<dbReference type="CDD" id="cd06223">
    <property type="entry name" value="PRTases_typeI"/>
    <property type="match status" value="1"/>
</dbReference>
<evidence type="ECO:0000256" key="4">
    <source>
        <dbReference type="ARBA" id="ARBA00022777"/>
    </source>
</evidence>
<dbReference type="PANTHER" id="PTHR10210">
    <property type="entry name" value="RIBOSE-PHOSPHATE DIPHOSPHOKINASE FAMILY MEMBER"/>
    <property type="match status" value="1"/>
</dbReference>
<keyword evidence="2 8" id="KW-0479">Metal-binding</keyword>
<keyword evidence="3 8" id="KW-0547">Nucleotide-binding</keyword>
<dbReference type="PANTHER" id="PTHR10210:SF41">
    <property type="entry name" value="RIBOSE-PHOSPHATE PYROPHOSPHOKINASE 1, CHLOROPLASTIC"/>
    <property type="match status" value="1"/>
</dbReference>
<evidence type="ECO:0000256" key="2">
    <source>
        <dbReference type="ARBA" id="ARBA00022723"/>
    </source>
</evidence>
<dbReference type="InterPro" id="IPR029099">
    <property type="entry name" value="Pribosyltran_N"/>
</dbReference>
<keyword evidence="11" id="KW-1185">Reference proteome</keyword>
<dbReference type="InterPro" id="IPR005946">
    <property type="entry name" value="Rib-P_diPkinase"/>
</dbReference>
<evidence type="ECO:0000256" key="5">
    <source>
        <dbReference type="ARBA" id="ARBA00022840"/>
    </source>
</evidence>
<keyword evidence="8" id="KW-0545">Nucleotide biosynthesis</keyword>
<dbReference type="Pfam" id="PF13793">
    <property type="entry name" value="Pribosyltran_N"/>
    <property type="match status" value="1"/>
</dbReference>
<keyword evidence="5 8" id="KW-0067">ATP-binding</keyword>
<protein>
    <recommendedName>
        <fullName evidence="8">Ribose-phosphate pyrophosphokinase</fullName>
        <shortName evidence="8">RPPK</shortName>
        <ecNumber evidence="8">2.7.6.1</ecNumber>
    </recommendedName>
    <alternativeName>
        <fullName evidence="8">5-phospho-D-ribosyl alpha-1-diphosphate synthase</fullName>
    </alternativeName>
    <alternativeName>
        <fullName evidence="8">Phosphoribosyl diphosphate synthase</fullName>
    </alternativeName>
    <alternativeName>
        <fullName evidence="8">Phosphoribosyl pyrophosphate synthase</fullName>
        <shortName evidence="8">P-Rib-PP synthase</shortName>
        <shortName evidence="8">PRPP synthase</shortName>
        <shortName evidence="8">PRPPase</shortName>
    </alternativeName>
</protein>
<comment type="caution">
    <text evidence="10">The sequence shown here is derived from an EMBL/GenBank/DDBJ whole genome shotgun (WGS) entry which is preliminary data.</text>
</comment>
<dbReference type="PROSITE" id="PS00114">
    <property type="entry name" value="PRPP_SYNTHASE"/>
    <property type="match status" value="1"/>
</dbReference>
<evidence type="ECO:0000256" key="3">
    <source>
        <dbReference type="ARBA" id="ARBA00022741"/>
    </source>
</evidence>
<keyword evidence="4 8" id="KW-0418">Kinase</keyword>
<dbReference type="InterPro" id="IPR000842">
    <property type="entry name" value="PRib_PP_synth_CS"/>
</dbReference>
<keyword evidence="1 8" id="KW-0808">Transferase</keyword>
<dbReference type="EMBL" id="JAHOPB010000001">
    <property type="protein sequence ID" value="MBU8872829.1"/>
    <property type="molecule type" value="Genomic_DNA"/>
</dbReference>
<keyword evidence="6 8" id="KW-0460">Magnesium</keyword>
<dbReference type="Proteomes" id="UP000727907">
    <property type="component" value="Unassembled WGS sequence"/>
</dbReference>
<gene>
    <name evidence="8" type="primary">prs</name>
    <name evidence="10" type="ORF">KQ910_03600</name>
</gene>
<reference evidence="10 11" key="1">
    <citation type="submission" date="2021-06" db="EMBL/GenBank/DDBJ databases">
        <authorList>
            <person name="Lee D.H."/>
        </authorList>
    </citation>
    <scope>NUCLEOTIDE SEQUENCE [LARGE SCALE GENOMIC DNA]</scope>
    <source>
        <strain evidence="10 11">MMS21-HV4-11</strain>
    </source>
</reference>
<keyword evidence="8" id="KW-0963">Cytoplasm</keyword>
<accession>A0ABS6IE04</accession>
<feature type="binding site" evidence="8">
    <location>
        <begin position="93"/>
        <end position="94"/>
    </location>
    <ligand>
        <name>ATP</name>
        <dbReference type="ChEBI" id="CHEBI:30616"/>
    </ligand>
</feature>
<dbReference type="HAMAP" id="MF_00583_B">
    <property type="entry name" value="RibP_PPkinase_B"/>
    <property type="match status" value="1"/>
</dbReference>
<comment type="subunit">
    <text evidence="8">Homohexamer.</text>
</comment>
<feature type="binding site" evidence="8">
    <location>
        <position position="192"/>
    </location>
    <ligand>
        <name>D-ribose 5-phosphate</name>
        <dbReference type="ChEBI" id="CHEBI:78346"/>
    </ligand>
</feature>
<feature type="active site" evidence="8">
    <location>
        <position position="190"/>
    </location>
</feature>
<dbReference type="NCBIfam" id="TIGR01251">
    <property type="entry name" value="ribP_PPkin"/>
    <property type="match status" value="1"/>
</dbReference>
<sequence length="310" mass="33453">MKILTGNSNRPLAEAISAKLALPLVKANIRRFSDNEIFVEILENVRGEDVFVIQSTSFPANDHLMELLITIDALRRSSARRITAVIPYYGYARQDRRTGSRTPISAKLVANLITHAGAHRVLTLDLHAGQIQGFFDIPLDNLYAGPVFSKDIKETFSNRSLTVVSPDTGGVVRARAIAKRIDADLAIIDKRREAAGVSEVMNVIGDVKNRDCILIDDIVDSGGTLCNAAVALMDQGAKSVSAYITHGVLSGGAVARVAASPLEKMVITDSIMPTEAVRVSPNIRPLSIATLMAEAMKRITDEASVSSLFD</sequence>
<dbReference type="InterPro" id="IPR037515">
    <property type="entry name" value="Rib-P_diPkinase_bac"/>
</dbReference>
<dbReference type="NCBIfam" id="NF002320">
    <property type="entry name" value="PRK01259.1"/>
    <property type="match status" value="1"/>
</dbReference>
<proteinExistence type="inferred from homology"/>
<feature type="binding site" evidence="8">
    <location>
        <begin position="220"/>
        <end position="224"/>
    </location>
    <ligand>
        <name>D-ribose 5-phosphate</name>
        <dbReference type="ChEBI" id="CHEBI:78346"/>
    </ligand>
</feature>
<evidence type="ECO:0000313" key="10">
    <source>
        <dbReference type="EMBL" id="MBU8872829.1"/>
    </source>
</evidence>
<feature type="domain" description="Ribose-phosphate pyrophosphokinase N-terminal" evidence="9">
    <location>
        <begin position="1"/>
        <end position="117"/>
    </location>
</feature>
<comment type="pathway">
    <text evidence="8">Metabolic intermediate biosynthesis; 5-phospho-alpha-D-ribose 1-diphosphate biosynthesis; 5-phospho-alpha-D-ribose 1-diphosphate from D-ribose 5-phosphate (route I): step 1/1.</text>
</comment>
<dbReference type="EC" id="2.7.6.1" evidence="8"/>
<dbReference type="InterPro" id="IPR000836">
    <property type="entry name" value="PRTase_dom"/>
</dbReference>
<comment type="cofactor">
    <cofactor evidence="8">
        <name>Mg(2+)</name>
        <dbReference type="ChEBI" id="CHEBI:18420"/>
    </cofactor>
    <text evidence="8">Binds 2 Mg(2+) ions per subunit.</text>
</comment>
<name>A0ABS6IE04_9HYPH</name>
<comment type="function">
    <text evidence="8">Involved in the biosynthesis of the central metabolite phospho-alpha-D-ribosyl-1-pyrophosphate (PRPP) via the transfer of pyrophosphoryl group from ATP to 1-hydroxyl of ribose-5-phosphate (Rib-5-P).</text>
</comment>
<feature type="binding site" evidence="8">
    <location>
        <position position="127"/>
    </location>
    <ligand>
        <name>Mg(2+)</name>
        <dbReference type="ChEBI" id="CHEBI:18420"/>
    </ligand>
</feature>